<dbReference type="STRING" id="106582.ENSMZEP00005020778"/>
<sequence length="67" mass="7316">MRDAKLDFTLKELTFPAEHEDVPGSSSTVELQDKKLVCVEYPGVFSSADRMLATLGGEQKVTKVSGK</sequence>
<protein>
    <recommendedName>
        <fullName evidence="1">Transcription factor IIIC subunit Tfc1/Sfc1 triple barrel domain-containing protein</fullName>
    </recommendedName>
</protein>
<evidence type="ECO:0000313" key="2">
    <source>
        <dbReference type="Ensembl" id="ENSMZEP00005020778.1"/>
    </source>
</evidence>
<dbReference type="Pfam" id="PF17682">
    <property type="entry name" value="Tau95_N"/>
    <property type="match status" value="1"/>
</dbReference>
<name>A0A3P9CER7_9CICH</name>
<reference evidence="2" key="3">
    <citation type="submission" date="2025-09" db="UniProtKB">
        <authorList>
            <consortium name="Ensembl"/>
        </authorList>
    </citation>
    <scope>IDENTIFICATION</scope>
</reference>
<keyword evidence="3" id="KW-1185">Reference proteome</keyword>
<dbReference type="Proteomes" id="UP000265160">
    <property type="component" value="LG7"/>
</dbReference>
<reference evidence="2" key="2">
    <citation type="submission" date="2025-08" db="UniProtKB">
        <authorList>
            <consortium name="Ensembl"/>
        </authorList>
    </citation>
    <scope>IDENTIFICATION</scope>
</reference>
<dbReference type="InterPro" id="IPR041499">
    <property type="entry name" value="Tfc1/Sfc1_N"/>
</dbReference>
<organism evidence="2 3">
    <name type="scientific">Maylandia zebra</name>
    <name type="common">zebra mbuna</name>
    <dbReference type="NCBI Taxonomy" id="106582"/>
    <lineage>
        <taxon>Eukaryota</taxon>
        <taxon>Metazoa</taxon>
        <taxon>Chordata</taxon>
        <taxon>Craniata</taxon>
        <taxon>Vertebrata</taxon>
        <taxon>Euteleostomi</taxon>
        <taxon>Actinopterygii</taxon>
        <taxon>Neopterygii</taxon>
        <taxon>Teleostei</taxon>
        <taxon>Neoteleostei</taxon>
        <taxon>Acanthomorphata</taxon>
        <taxon>Ovalentaria</taxon>
        <taxon>Cichlomorphae</taxon>
        <taxon>Cichliformes</taxon>
        <taxon>Cichlidae</taxon>
        <taxon>African cichlids</taxon>
        <taxon>Pseudocrenilabrinae</taxon>
        <taxon>Haplochromini</taxon>
        <taxon>Maylandia</taxon>
        <taxon>Maylandia zebra complex</taxon>
    </lineage>
</organism>
<evidence type="ECO:0000259" key="1">
    <source>
        <dbReference type="Pfam" id="PF17682"/>
    </source>
</evidence>
<dbReference type="AlphaFoldDB" id="A0A3P9CER7"/>
<proteinExistence type="predicted"/>
<evidence type="ECO:0000313" key="3">
    <source>
        <dbReference type="Proteomes" id="UP000265160"/>
    </source>
</evidence>
<reference evidence="2 3" key="1">
    <citation type="journal article" date="2014" name="Nature">
        <title>The genomic substrate for adaptive radiation in African cichlid fish.</title>
        <authorList>
            <person name="Brawand D."/>
            <person name="Wagner C.E."/>
            <person name="Li Y.I."/>
            <person name="Malinsky M."/>
            <person name="Keller I."/>
            <person name="Fan S."/>
            <person name="Simakov O."/>
            <person name="Ng A.Y."/>
            <person name="Lim Z.W."/>
            <person name="Bezault E."/>
            <person name="Turner-Maier J."/>
            <person name="Johnson J."/>
            <person name="Alcazar R."/>
            <person name="Noh H.J."/>
            <person name="Russell P."/>
            <person name="Aken B."/>
            <person name="Alfoldi J."/>
            <person name="Amemiya C."/>
            <person name="Azzouzi N."/>
            <person name="Baroiller J.F."/>
            <person name="Barloy-Hubler F."/>
            <person name="Berlin A."/>
            <person name="Bloomquist R."/>
            <person name="Carleton K.L."/>
            <person name="Conte M.A."/>
            <person name="D'Cotta H."/>
            <person name="Eshel O."/>
            <person name="Gaffney L."/>
            <person name="Galibert F."/>
            <person name="Gante H.F."/>
            <person name="Gnerre S."/>
            <person name="Greuter L."/>
            <person name="Guyon R."/>
            <person name="Haddad N.S."/>
            <person name="Haerty W."/>
            <person name="Harris R.M."/>
            <person name="Hofmann H.A."/>
            <person name="Hourlier T."/>
            <person name="Hulata G."/>
            <person name="Jaffe D.B."/>
            <person name="Lara M."/>
            <person name="Lee A.P."/>
            <person name="MacCallum I."/>
            <person name="Mwaiko S."/>
            <person name="Nikaido M."/>
            <person name="Nishihara H."/>
            <person name="Ozouf-Costaz C."/>
            <person name="Penman D.J."/>
            <person name="Przybylski D."/>
            <person name="Rakotomanga M."/>
            <person name="Renn S.C.P."/>
            <person name="Ribeiro F.J."/>
            <person name="Ron M."/>
            <person name="Salzburger W."/>
            <person name="Sanchez-Pulido L."/>
            <person name="Santos M.E."/>
            <person name="Searle S."/>
            <person name="Sharpe T."/>
            <person name="Swofford R."/>
            <person name="Tan F.J."/>
            <person name="Williams L."/>
            <person name="Young S."/>
            <person name="Yin S."/>
            <person name="Okada N."/>
            <person name="Kocher T.D."/>
            <person name="Miska E.A."/>
            <person name="Lander E.S."/>
            <person name="Venkatesh B."/>
            <person name="Fernald R.D."/>
            <person name="Meyer A."/>
            <person name="Ponting C.P."/>
            <person name="Streelman J.T."/>
            <person name="Lindblad-Toh K."/>
            <person name="Seehausen O."/>
            <person name="Di Palma F."/>
        </authorList>
    </citation>
    <scope>NUCLEOTIDE SEQUENCE</scope>
</reference>
<feature type="domain" description="Transcription factor IIIC subunit Tfc1/Sfc1 triple barrel" evidence="1">
    <location>
        <begin position="37"/>
        <end position="64"/>
    </location>
</feature>
<dbReference type="Ensembl" id="ENSMZET00005021460.1">
    <property type="protein sequence ID" value="ENSMZEP00005020778.1"/>
    <property type="gene ID" value="ENSMZEG00005015590.1"/>
</dbReference>
<dbReference type="InterPro" id="IPR042536">
    <property type="entry name" value="TFIIIC_tauA_Sfc1"/>
</dbReference>
<accession>A0A3P9CER7</accession>
<dbReference type="Gene3D" id="3.30.200.160">
    <property type="entry name" value="TFIIIC, subcomplex tauA, subunit Sfc1, barrel domain"/>
    <property type="match status" value="1"/>
</dbReference>